<keyword evidence="1" id="KW-0812">Transmembrane</keyword>
<keyword evidence="1" id="KW-1133">Transmembrane helix</keyword>
<dbReference type="AlphaFoldDB" id="A0AAD9DFI8"/>
<gene>
    <name evidence="2" type="ORF">QTG54_003750</name>
</gene>
<name>A0AAD9DFI8_9STRA</name>
<dbReference type="Proteomes" id="UP001224775">
    <property type="component" value="Unassembled WGS sequence"/>
</dbReference>
<proteinExistence type="predicted"/>
<protein>
    <submittedName>
        <fullName evidence="2">Uncharacterized protein</fullName>
    </submittedName>
</protein>
<evidence type="ECO:0000313" key="3">
    <source>
        <dbReference type="Proteomes" id="UP001224775"/>
    </source>
</evidence>
<accession>A0AAD9DFI8</accession>
<feature type="transmembrane region" description="Helical" evidence="1">
    <location>
        <begin position="85"/>
        <end position="106"/>
    </location>
</feature>
<comment type="caution">
    <text evidence="2">The sequence shown here is derived from an EMBL/GenBank/DDBJ whole genome shotgun (WGS) entry which is preliminary data.</text>
</comment>
<evidence type="ECO:0000256" key="1">
    <source>
        <dbReference type="SAM" id="Phobius"/>
    </source>
</evidence>
<organism evidence="2 3">
    <name type="scientific">Skeletonema marinoi</name>
    <dbReference type="NCBI Taxonomy" id="267567"/>
    <lineage>
        <taxon>Eukaryota</taxon>
        <taxon>Sar</taxon>
        <taxon>Stramenopiles</taxon>
        <taxon>Ochrophyta</taxon>
        <taxon>Bacillariophyta</taxon>
        <taxon>Coscinodiscophyceae</taxon>
        <taxon>Thalassiosirophycidae</taxon>
        <taxon>Thalassiosirales</taxon>
        <taxon>Skeletonemataceae</taxon>
        <taxon>Skeletonema</taxon>
        <taxon>Skeletonema marinoi-dohrnii complex</taxon>
    </lineage>
</organism>
<keyword evidence="1" id="KW-0472">Membrane</keyword>
<sequence>MNTTASSSHKRSHIELEYAHPSSSTNTTIMTSSKPRLIHESLNNISQSIRFLVTGFLSQIIFMTTYNLLISIFEPMGYPASTIYAIFYTIYIPVGHALTALCVFGWPEKYLPSLMANAPIGLTAMAIGTALTGFLSKIGFNAMADDWISSIIGTDKPVEEEEESLFIFGGHGCDWGLVFCLEFVCQFRKEDRCEREGIVRRLRVFGGKK</sequence>
<reference evidence="2" key="1">
    <citation type="submission" date="2023-06" db="EMBL/GenBank/DDBJ databases">
        <title>Survivors Of The Sea: Transcriptome response of Skeletonema marinoi to long-term dormancy.</title>
        <authorList>
            <person name="Pinder M.I.M."/>
            <person name="Kourtchenko O."/>
            <person name="Robertson E.K."/>
            <person name="Larsson T."/>
            <person name="Maumus F."/>
            <person name="Osuna-Cruz C.M."/>
            <person name="Vancaester E."/>
            <person name="Stenow R."/>
            <person name="Vandepoele K."/>
            <person name="Ploug H."/>
            <person name="Bruchert V."/>
            <person name="Godhe A."/>
            <person name="Topel M."/>
        </authorList>
    </citation>
    <scope>NUCLEOTIDE SEQUENCE</scope>
    <source>
        <strain evidence="2">R05AC</strain>
    </source>
</reference>
<feature type="transmembrane region" description="Helical" evidence="1">
    <location>
        <begin position="51"/>
        <end position="73"/>
    </location>
</feature>
<feature type="transmembrane region" description="Helical" evidence="1">
    <location>
        <begin position="118"/>
        <end position="140"/>
    </location>
</feature>
<dbReference type="EMBL" id="JATAAI010000005">
    <property type="protein sequence ID" value="KAK1745826.1"/>
    <property type="molecule type" value="Genomic_DNA"/>
</dbReference>
<evidence type="ECO:0000313" key="2">
    <source>
        <dbReference type="EMBL" id="KAK1745826.1"/>
    </source>
</evidence>
<keyword evidence="3" id="KW-1185">Reference proteome</keyword>